<dbReference type="EMBL" id="FOVR01000001">
    <property type="protein sequence ID" value="SFN58009.1"/>
    <property type="molecule type" value="Genomic_DNA"/>
</dbReference>
<name>A0A1I5A744_9HYPH</name>
<evidence type="ECO:0000313" key="2">
    <source>
        <dbReference type="Proteomes" id="UP000199236"/>
    </source>
</evidence>
<proteinExistence type="predicted"/>
<protein>
    <submittedName>
        <fullName evidence="1">Uncharacterized protein</fullName>
    </submittedName>
</protein>
<gene>
    <name evidence="1" type="ORF">SAMN04488056_101369</name>
</gene>
<evidence type="ECO:0000313" key="1">
    <source>
        <dbReference type="EMBL" id="SFN58009.1"/>
    </source>
</evidence>
<dbReference type="STRING" id="655353.SAMN04488056_101369"/>
<dbReference type="Proteomes" id="UP000199236">
    <property type="component" value="Unassembled WGS sequence"/>
</dbReference>
<organism evidence="1 2">
    <name type="scientific">Cohaesibacter marisflavi</name>
    <dbReference type="NCBI Taxonomy" id="655353"/>
    <lineage>
        <taxon>Bacteria</taxon>
        <taxon>Pseudomonadati</taxon>
        <taxon>Pseudomonadota</taxon>
        <taxon>Alphaproteobacteria</taxon>
        <taxon>Hyphomicrobiales</taxon>
        <taxon>Cohaesibacteraceae</taxon>
    </lineage>
</organism>
<sequence>MGPCFVLWLRVRFSLGIQGVAPFPSCRGWRNELNRNYVDICCTKFWLVVADAITAADP</sequence>
<dbReference type="AlphaFoldDB" id="A0A1I5A744"/>
<reference evidence="1 2" key="1">
    <citation type="submission" date="2016-10" db="EMBL/GenBank/DDBJ databases">
        <authorList>
            <person name="de Groot N.N."/>
        </authorList>
    </citation>
    <scope>NUCLEOTIDE SEQUENCE [LARGE SCALE GENOMIC DNA]</scope>
    <source>
        <strain evidence="1 2">CGMCC 1.9157</strain>
    </source>
</reference>
<keyword evidence="2" id="KW-1185">Reference proteome</keyword>
<accession>A0A1I5A744</accession>